<comment type="caution">
    <text evidence="1">The sequence shown here is derived from an EMBL/GenBank/DDBJ whole genome shotgun (WGS) entry which is preliminary data.</text>
</comment>
<evidence type="ECO:0000313" key="1">
    <source>
        <dbReference type="EMBL" id="CAF5142119.1"/>
    </source>
</evidence>
<feature type="non-terminal residue" evidence="1">
    <location>
        <position position="1"/>
    </location>
</feature>
<dbReference type="Proteomes" id="UP000681720">
    <property type="component" value="Unassembled WGS sequence"/>
</dbReference>
<dbReference type="EMBL" id="CAJOBH010252622">
    <property type="protein sequence ID" value="CAF5142119.1"/>
    <property type="molecule type" value="Genomic_DNA"/>
</dbReference>
<organism evidence="1 3">
    <name type="scientific">Rotaria magnacalcarata</name>
    <dbReference type="NCBI Taxonomy" id="392030"/>
    <lineage>
        <taxon>Eukaryota</taxon>
        <taxon>Metazoa</taxon>
        <taxon>Spiralia</taxon>
        <taxon>Gnathifera</taxon>
        <taxon>Rotifera</taxon>
        <taxon>Eurotatoria</taxon>
        <taxon>Bdelloidea</taxon>
        <taxon>Philodinida</taxon>
        <taxon>Philodinidae</taxon>
        <taxon>Rotaria</taxon>
    </lineage>
</organism>
<dbReference type="AlphaFoldDB" id="A0A8S3FVY9"/>
<gene>
    <name evidence="1" type="ORF">BYL167_LOCUS70378</name>
    <name evidence="2" type="ORF">GIL414_LOCUS80794</name>
</gene>
<evidence type="ECO:0000313" key="3">
    <source>
        <dbReference type="Proteomes" id="UP000681967"/>
    </source>
</evidence>
<evidence type="ECO:0000313" key="2">
    <source>
        <dbReference type="EMBL" id="CAF5213912.1"/>
    </source>
</evidence>
<sequence length="53" mass="6108">HGMKNKLEPKYSITPQIVIREKHPVDVVKDEITQCETRVHINDVRPISVSQSN</sequence>
<name>A0A8S3FVY9_9BILA</name>
<dbReference type="EMBL" id="CAJOBJ010355746">
    <property type="protein sequence ID" value="CAF5213912.1"/>
    <property type="molecule type" value="Genomic_DNA"/>
</dbReference>
<accession>A0A8S3FVY9</accession>
<protein>
    <submittedName>
        <fullName evidence="1">Uncharacterized protein</fullName>
    </submittedName>
</protein>
<proteinExistence type="predicted"/>
<dbReference type="Proteomes" id="UP000681967">
    <property type="component" value="Unassembled WGS sequence"/>
</dbReference>
<reference evidence="1" key="1">
    <citation type="submission" date="2021-02" db="EMBL/GenBank/DDBJ databases">
        <authorList>
            <person name="Nowell W R."/>
        </authorList>
    </citation>
    <scope>NUCLEOTIDE SEQUENCE</scope>
</reference>